<dbReference type="SUPFAM" id="SSF63829">
    <property type="entry name" value="Calcium-dependent phosphotriesterase"/>
    <property type="match status" value="1"/>
</dbReference>
<accession>A0A923I205</accession>
<protein>
    <submittedName>
        <fullName evidence="1">Uncharacterized protein</fullName>
    </submittedName>
</protein>
<dbReference type="RefSeq" id="WP_186881902.1">
    <property type="nucleotide sequence ID" value="NZ_JACOGG010000014.1"/>
</dbReference>
<comment type="caution">
    <text evidence="1">The sequence shown here is derived from an EMBL/GenBank/DDBJ whole genome shotgun (WGS) entry which is preliminary data.</text>
</comment>
<evidence type="ECO:0000313" key="2">
    <source>
        <dbReference type="Proteomes" id="UP000612361"/>
    </source>
</evidence>
<proteinExistence type="predicted"/>
<dbReference type="Proteomes" id="UP000612361">
    <property type="component" value="Unassembled WGS sequence"/>
</dbReference>
<dbReference type="InterPro" id="IPR036278">
    <property type="entry name" value="Sialidase_sf"/>
</dbReference>
<dbReference type="SUPFAM" id="SSF50939">
    <property type="entry name" value="Sialidases"/>
    <property type="match status" value="1"/>
</dbReference>
<dbReference type="EMBL" id="JACOGG010000014">
    <property type="protein sequence ID" value="MBC3936344.1"/>
    <property type="molecule type" value="Genomic_DNA"/>
</dbReference>
<dbReference type="AlphaFoldDB" id="A0A923I205"/>
<organism evidence="1 2">
    <name type="scientific">Undibacterium rugosum</name>
    <dbReference type="NCBI Taxonomy" id="2762291"/>
    <lineage>
        <taxon>Bacteria</taxon>
        <taxon>Pseudomonadati</taxon>
        <taxon>Pseudomonadota</taxon>
        <taxon>Betaproteobacteria</taxon>
        <taxon>Burkholderiales</taxon>
        <taxon>Oxalobacteraceae</taxon>
        <taxon>Undibacterium</taxon>
    </lineage>
</organism>
<evidence type="ECO:0000313" key="1">
    <source>
        <dbReference type="EMBL" id="MBC3936344.1"/>
    </source>
</evidence>
<reference evidence="1" key="1">
    <citation type="submission" date="2020-08" db="EMBL/GenBank/DDBJ databases">
        <title>Novel species isolated from subtropical streams in China.</title>
        <authorList>
            <person name="Lu H."/>
        </authorList>
    </citation>
    <scope>NUCLEOTIDE SEQUENCE</scope>
    <source>
        <strain evidence="1">CY7W</strain>
    </source>
</reference>
<name>A0A923I205_9BURK</name>
<gene>
    <name evidence="1" type="ORF">H8K47_13310</name>
</gene>
<sequence>MTVIEFQDSGHVPEEIVHFYSDELLVASTHRRVIVQSLHGGRVVIEFPRTKFDVLGISRLARRALRLDKCNVFPLDPQGRSLILIRQGVAYKYDEHNGLRQTLTLRQSRNVLHTDFCQTKSGRLLFGEYGANAERQPIPIYASDDNGESWHIAYQIPAGKAKHVHGVYADKYTEKIWIFTGDADGESWVIEANENFSEVRYRGDGSQIYRACTVFFTPDKVVWAMDSPLQPSQTVHFDRRTGDVELHGSFPGPIWYGLEVPNSGYLLASTVEPGDSVTGDEAGIYFSENLVTWSRLAAFTKDRWPMGLFKFGVIGFSRSERSDGSFFIFGEALKGLDGRALRCKIKQ</sequence>
<keyword evidence="2" id="KW-1185">Reference proteome</keyword>